<organism evidence="1 2">
    <name type="scientific">Ancylostoma ceylanicum</name>
    <dbReference type="NCBI Taxonomy" id="53326"/>
    <lineage>
        <taxon>Eukaryota</taxon>
        <taxon>Metazoa</taxon>
        <taxon>Ecdysozoa</taxon>
        <taxon>Nematoda</taxon>
        <taxon>Chromadorea</taxon>
        <taxon>Rhabditida</taxon>
        <taxon>Rhabditina</taxon>
        <taxon>Rhabditomorpha</taxon>
        <taxon>Strongyloidea</taxon>
        <taxon>Ancylostomatidae</taxon>
        <taxon>Ancylostomatinae</taxon>
        <taxon>Ancylostoma</taxon>
    </lineage>
</organism>
<gene>
    <name evidence="1" type="primary">Acey_s0010.g1029</name>
    <name evidence="1" type="ORF">Y032_0010g1029</name>
</gene>
<dbReference type="AlphaFoldDB" id="A0A016VG04"/>
<accession>A0A016VG04</accession>
<evidence type="ECO:0000313" key="2">
    <source>
        <dbReference type="Proteomes" id="UP000024635"/>
    </source>
</evidence>
<dbReference type="Proteomes" id="UP000024635">
    <property type="component" value="Unassembled WGS sequence"/>
</dbReference>
<dbReference type="EMBL" id="JARK01001346">
    <property type="protein sequence ID" value="EYC26226.1"/>
    <property type="molecule type" value="Genomic_DNA"/>
</dbReference>
<reference evidence="2" key="1">
    <citation type="journal article" date="2015" name="Nat. Genet.">
        <title>The genome and transcriptome of the zoonotic hookworm Ancylostoma ceylanicum identify infection-specific gene families.</title>
        <authorList>
            <person name="Schwarz E.M."/>
            <person name="Hu Y."/>
            <person name="Antoshechkin I."/>
            <person name="Miller M.M."/>
            <person name="Sternberg P.W."/>
            <person name="Aroian R.V."/>
        </authorList>
    </citation>
    <scope>NUCLEOTIDE SEQUENCE</scope>
    <source>
        <strain evidence="2">HY135</strain>
    </source>
</reference>
<protein>
    <submittedName>
        <fullName evidence="1">Uncharacterized protein</fullName>
    </submittedName>
</protein>
<proteinExistence type="predicted"/>
<name>A0A016VG04_9BILA</name>
<sequence>MREEGAWPGDSDWRIRVARHARQFELERRQSRNTYLCLASYEFKQVGVAGGPNAPIRDAWPRPFSR</sequence>
<evidence type="ECO:0000313" key="1">
    <source>
        <dbReference type="EMBL" id="EYC26226.1"/>
    </source>
</evidence>
<keyword evidence="2" id="KW-1185">Reference proteome</keyword>
<comment type="caution">
    <text evidence="1">The sequence shown here is derived from an EMBL/GenBank/DDBJ whole genome shotgun (WGS) entry which is preliminary data.</text>
</comment>